<feature type="transmembrane region" description="Helical" evidence="1">
    <location>
        <begin position="64"/>
        <end position="87"/>
    </location>
</feature>
<gene>
    <name evidence="3" type="ORF">B841_12105</name>
</gene>
<dbReference type="InterPro" id="IPR003675">
    <property type="entry name" value="Rce1/LyrA-like_dom"/>
</dbReference>
<feature type="transmembrane region" description="Helical" evidence="1">
    <location>
        <begin position="12"/>
        <end position="33"/>
    </location>
</feature>
<dbReference type="GO" id="GO:0004175">
    <property type="term" value="F:endopeptidase activity"/>
    <property type="evidence" value="ECO:0007669"/>
    <property type="project" value="UniProtKB-ARBA"/>
</dbReference>
<dbReference type="EMBL" id="CP003924">
    <property type="protein sequence ID" value="AGS35893.1"/>
    <property type="molecule type" value="Genomic_DNA"/>
</dbReference>
<dbReference type="AlphaFoldDB" id="S5TMI0"/>
<evidence type="ECO:0000256" key="1">
    <source>
        <dbReference type="SAM" id="Phobius"/>
    </source>
</evidence>
<feature type="transmembrane region" description="Helical" evidence="1">
    <location>
        <begin position="195"/>
        <end position="211"/>
    </location>
</feature>
<dbReference type="Proteomes" id="UP000015388">
    <property type="component" value="Chromosome"/>
</dbReference>
<protein>
    <recommendedName>
        <fullName evidence="2">CAAX prenyl protease 2/Lysostaphin resistance protein A-like domain-containing protein</fullName>
    </recommendedName>
</protein>
<dbReference type="PATRIC" id="fig|1224163.3.peg.2445"/>
<keyword evidence="1" id="KW-1133">Transmembrane helix</keyword>
<evidence type="ECO:0000259" key="2">
    <source>
        <dbReference type="Pfam" id="PF02517"/>
    </source>
</evidence>
<feature type="transmembrane region" description="Helical" evidence="1">
    <location>
        <begin position="99"/>
        <end position="120"/>
    </location>
</feature>
<dbReference type="STRING" id="1224163.B841_12105"/>
<sequence>MTAETMPRKTRLRAEILLVLTVTFGMSGLRSVLRLIDDLLAEEALNEQQVTLNVSQSEFPWLDLALQLCSAGVLFAWGGLALFLLIIDGVRIPRWRWSDLGWGAVLAAVIGLPGLGLYVFSVHTGLSKVVVPTGMAHPEIEVPVLLLWSLANAFGEEVVVVMWLFTRLRHLGWGLPAVLAASSILRGSYHLYQGVSAGFGNIVMGLVYGWFYHRTGRVWPLVIAHFLIDAVAFVGYTALGGDLSWLGL</sequence>
<dbReference type="OrthoDB" id="4453618at2"/>
<keyword evidence="4" id="KW-1185">Reference proteome</keyword>
<feature type="transmembrane region" description="Helical" evidence="1">
    <location>
        <begin position="218"/>
        <end position="239"/>
    </location>
</feature>
<dbReference type="GO" id="GO:0080120">
    <property type="term" value="P:CAAX-box protein maturation"/>
    <property type="evidence" value="ECO:0007669"/>
    <property type="project" value="UniProtKB-ARBA"/>
</dbReference>
<evidence type="ECO:0000313" key="3">
    <source>
        <dbReference type="EMBL" id="AGS35893.1"/>
    </source>
</evidence>
<dbReference type="HOGENOM" id="CLU_080128_0_0_11"/>
<accession>S5TMI0</accession>
<dbReference type="Pfam" id="PF02517">
    <property type="entry name" value="Rce1-like"/>
    <property type="match status" value="1"/>
</dbReference>
<dbReference type="RefSeq" id="WP_020935825.1">
    <property type="nucleotide sequence ID" value="NC_021915.1"/>
</dbReference>
<reference evidence="3 4" key="1">
    <citation type="submission" date="2012-11" db="EMBL/GenBank/DDBJ databases">
        <title>The complete genome sequence of Corynebacterium maris Coryn-1 (=DSM 45190).</title>
        <authorList>
            <person name="Schaffert L."/>
            <person name="Albersmeier A."/>
            <person name="Kalinowski J."/>
            <person name="Ruckert C."/>
        </authorList>
    </citation>
    <scope>NUCLEOTIDE SEQUENCE [LARGE SCALE GENOMIC DNA]</scope>
    <source>
        <strain evidence="4">Coryn-1</strain>
    </source>
</reference>
<name>S5TMI0_9CORY</name>
<proteinExistence type="predicted"/>
<dbReference type="eggNOG" id="COG1266">
    <property type="taxonomic scope" value="Bacteria"/>
</dbReference>
<keyword evidence="1" id="KW-0812">Transmembrane</keyword>
<organism evidence="3 4">
    <name type="scientific">Corynebacterium maris DSM 45190</name>
    <dbReference type="NCBI Taxonomy" id="1224163"/>
    <lineage>
        <taxon>Bacteria</taxon>
        <taxon>Bacillati</taxon>
        <taxon>Actinomycetota</taxon>
        <taxon>Actinomycetes</taxon>
        <taxon>Mycobacteriales</taxon>
        <taxon>Corynebacteriaceae</taxon>
        <taxon>Corynebacterium</taxon>
    </lineage>
</organism>
<keyword evidence="1" id="KW-0472">Membrane</keyword>
<dbReference type="KEGG" id="cmd:B841_12105"/>
<evidence type="ECO:0000313" key="4">
    <source>
        <dbReference type="Proteomes" id="UP000015388"/>
    </source>
</evidence>
<feature type="domain" description="CAAX prenyl protease 2/Lysostaphin resistance protein A-like" evidence="2">
    <location>
        <begin position="142"/>
        <end position="231"/>
    </location>
</feature>